<feature type="domain" description="Histidine kinase" evidence="10">
    <location>
        <begin position="802"/>
        <end position="1036"/>
    </location>
</feature>
<evidence type="ECO:0000256" key="6">
    <source>
        <dbReference type="ARBA" id="ARBA00023015"/>
    </source>
</evidence>
<dbReference type="Gene3D" id="2.60.40.10">
    <property type="entry name" value="Immunoglobulins"/>
    <property type="match status" value="1"/>
</dbReference>
<dbReference type="EC" id="2.7.13.3" evidence="2"/>
<dbReference type="Gene3D" id="2.130.10.10">
    <property type="entry name" value="YVTN repeat-like/Quinoprotein amine dehydrogenase"/>
    <property type="match status" value="2"/>
</dbReference>
<dbReference type="PROSITE" id="PS50110">
    <property type="entry name" value="RESPONSE_REGULATORY"/>
    <property type="match status" value="1"/>
</dbReference>
<dbReference type="Gene3D" id="1.10.10.60">
    <property type="entry name" value="Homeodomain-like"/>
    <property type="match status" value="2"/>
</dbReference>
<keyword evidence="13" id="KW-1185">Reference proteome</keyword>
<dbReference type="CDD" id="cd00082">
    <property type="entry name" value="HisKA"/>
    <property type="match status" value="1"/>
</dbReference>
<dbReference type="PRINTS" id="PR00344">
    <property type="entry name" value="BCTRLSENSOR"/>
</dbReference>
<organism evidence="12 13">
    <name type="scientific">Arundinibacter roseus</name>
    <dbReference type="NCBI Taxonomy" id="2070510"/>
    <lineage>
        <taxon>Bacteria</taxon>
        <taxon>Pseudomonadati</taxon>
        <taxon>Bacteroidota</taxon>
        <taxon>Cytophagia</taxon>
        <taxon>Cytophagales</taxon>
        <taxon>Spirosomataceae</taxon>
        <taxon>Arundinibacter</taxon>
    </lineage>
</organism>
<dbReference type="Pfam" id="PF00072">
    <property type="entry name" value="Response_reg"/>
    <property type="match status" value="1"/>
</dbReference>
<protein>
    <recommendedName>
        <fullName evidence="2">histidine kinase</fullName>
        <ecNumber evidence="2">2.7.13.3</ecNumber>
    </recommendedName>
</protein>
<keyword evidence="6" id="KW-0805">Transcription regulation</keyword>
<dbReference type="SUPFAM" id="SSF47384">
    <property type="entry name" value="Homodimeric domain of signal transducing histidine kinase"/>
    <property type="match status" value="1"/>
</dbReference>
<dbReference type="InterPro" id="IPR011123">
    <property type="entry name" value="Y_Y_Y"/>
</dbReference>
<dbReference type="GO" id="GO:0003700">
    <property type="term" value="F:DNA-binding transcription factor activity"/>
    <property type="evidence" value="ECO:0007669"/>
    <property type="project" value="InterPro"/>
</dbReference>
<dbReference type="PANTHER" id="PTHR43547">
    <property type="entry name" value="TWO-COMPONENT HISTIDINE KINASE"/>
    <property type="match status" value="1"/>
</dbReference>
<evidence type="ECO:0000256" key="8">
    <source>
        <dbReference type="PROSITE-ProRule" id="PRU00169"/>
    </source>
</evidence>
<evidence type="ECO:0000259" key="11">
    <source>
        <dbReference type="PROSITE" id="PS50110"/>
    </source>
</evidence>
<evidence type="ECO:0000313" key="12">
    <source>
        <dbReference type="EMBL" id="TDB62784.1"/>
    </source>
</evidence>
<dbReference type="Gene3D" id="3.40.50.2300">
    <property type="match status" value="1"/>
</dbReference>
<dbReference type="PROSITE" id="PS01124">
    <property type="entry name" value="HTH_ARAC_FAMILY_2"/>
    <property type="match status" value="1"/>
</dbReference>
<feature type="domain" description="Response regulatory" evidence="11">
    <location>
        <begin position="1087"/>
        <end position="1202"/>
    </location>
</feature>
<dbReference type="Pfam" id="PF07494">
    <property type="entry name" value="Reg_prop"/>
    <property type="match status" value="2"/>
</dbReference>
<comment type="caution">
    <text evidence="12">The sequence shown here is derived from an EMBL/GenBank/DDBJ whole genome shotgun (WGS) entry which is preliminary data.</text>
</comment>
<dbReference type="InterPro" id="IPR018060">
    <property type="entry name" value="HTH_AraC"/>
</dbReference>
<dbReference type="SMART" id="SM00387">
    <property type="entry name" value="HATPase_c"/>
    <property type="match status" value="1"/>
</dbReference>
<dbReference type="Proteomes" id="UP000295706">
    <property type="component" value="Unassembled WGS sequence"/>
</dbReference>
<dbReference type="InterPro" id="IPR036097">
    <property type="entry name" value="HisK_dim/P_sf"/>
</dbReference>
<dbReference type="EMBL" id="SMJU01000011">
    <property type="protein sequence ID" value="TDB62784.1"/>
    <property type="molecule type" value="Genomic_DNA"/>
</dbReference>
<keyword evidence="3 8" id="KW-0597">Phosphoprotein</keyword>
<dbReference type="InterPro" id="IPR004358">
    <property type="entry name" value="Sig_transdc_His_kin-like_C"/>
</dbReference>
<comment type="catalytic activity">
    <reaction evidence="1">
        <text>ATP + protein L-histidine = ADP + protein N-phospho-L-histidine.</text>
        <dbReference type="EC" id="2.7.13.3"/>
    </reaction>
</comment>
<dbReference type="InterPro" id="IPR003594">
    <property type="entry name" value="HATPase_dom"/>
</dbReference>
<dbReference type="SMART" id="SM00448">
    <property type="entry name" value="REC"/>
    <property type="match status" value="1"/>
</dbReference>
<dbReference type="SUPFAM" id="SSF52172">
    <property type="entry name" value="CheY-like"/>
    <property type="match status" value="1"/>
</dbReference>
<keyword evidence="7" id="KW-0804">Transcription</keyword>
<dbReference type="FunFam" id="3.30.565.10:FF:000006">
    <property type="entry name" value="Sensor histidine kinase WalK"/>
    <property type="match status" value="1"/>
</dbReference>
<dbReference type="PROSITE" id="PS50109">
    <property type="entry name" value="HIS_KIN"/>
    <property type="match status" value="1"/>
</dbReference>
<dbReference type="InterPro" id="IPR003661">
    <property type="entry name" value="HisK_dim/P_dom"/>
</dbReference>
<dbReference type="SUPFAM" id="SSF63829">
    <property type="entry name" value="Calcium-dependent phosphotriesterase"/>
    <property type="match status" value="2"/>
</dbReference>
<dbReference type="FunFam" id="1.10.287.130:FF:000045">
    <property type="entry name" value="Two-component system sensor histidine kinase/response regulator"/>
    <property type="match status" value="1"/>
</dbReference>
<evidence type="ECO:0000256" key="2">
    <source>
        <dbReference type="ARBA" id="ARBA00012438"/>
    </source>
</evidence>
<dbReference type="SUPFAM" id="SSF55874">
    <property type="entry name" value="ATPase domain of HSP90 chaperone/DNA topoisomerase II/histidine kinase"/>
    <property type="match status" value="1"/>
</dbReference>
<accession>A0A4R4K5K3</accession>
<dbReference type="InterPro" id="IPR009057">
    <property type="entry name" value="Homeodomain-like_sf"/>
</dbReference>
<evidence type="ECO:0000259" key="9">
    <source>
        <dbReference type="PROSITE" id="PS01124"/>
    </source>
</evidence>
<dbReference type="Pfam" id="PF00512">
    <property type="entry name" value="HisKA"/>
    <property type="match status" value="1"/>
</dbReference>
<dbReference type="CDD" id="cd17574">
    <property type="entry name" value="REC_OmpR"/>
    <property type="match status" value="1"/>
</dbReference>
<dbReference type="Pfam" id="PF12833">
    <property type="entry name" value="HTH_18"/>
    <property type="match status" value="1"/>
</dbReference>
<reference evidence="12 13" key="1">
    <citation type="submission" date="2019-02" db="EMBL/GenBank/DDBJ databases">
        <title>Arundinibacter roseus gen. nov., sp. nov., a new member of the family Cytophagaceae.</title>
        <authorList>
            <person name="Szuroczki S."/>
            <person name="Khayer B."/>
            <person name="Sproer C."/>
            <person name="Toumi M."/>
            <person name="Szabo A."/>
            <person name="Felfoldi T."/>
            <person name="Schumann P."/>
            <person name="Toth E."/>
        </authorList>
    </citation>
    <scope>NUCLEOTIDE SEQUENCE [LARGE SCALE GENOMIC DNA]</scope>
    <source>
        <strain evidence="12 13">DMA-k-7a</strain>
    </source>
</reference>
<dbReference type="InterPro" id="IPR011110">
    <property type="entry name" value="Reg_prop"/>
</dbReference>
<evidence type="ECO:0000256" key="3">
    <source>
        <dbReference type="ARBA" id="ARBA00022553"/>
    </source>
</evidence>
<dbReference type="Pfam" id="PF07495">
    <property type="entry name" value="Y_Y_Y"/>
    <property type="match status" value="1"/>
</dbReference>
<dbReference type="Pfam" id="PF02518">
    <property type="entry name" value="HATPase_c"/>
    <property type="match status" value="1"/>
</dbReference>
<dbReference type="InterPro" id="IPR005467">
    <property type="entry name" value="His_kinase_dom"/>
</dbReference>
<dbReference type="Gene3D" id="1.10.287.130">
    <property type="match status" value="1"/>
</dbReference>
<dbReference type="Gene3D" id="3.30.565.10">
    <property type="entry name" value="Histidine kinase-like ATPase, C-terminal domain"/>
    <property type="match status" value="1"/>
</dbReference>
<evidence type="ECO:0000256" key="7">
    <source>
        <dbReference type="ARBA" id="ARBA00023163"/>
    </source>
</evidence>
<dbReference type="FunFam" id="3.40.50.2300:FF:000138">
    <property type="entry name" value="Two-component system sensor histidine kinase/response regulator"/>
    <property type="match status" value="1"/>
</dbReference>
<dbReference type="SMART" id="SM00388">
    <property type="entry name" value="HisKA"/>
    <property type="match status" value="1"/>
</dbReference>
<evidence type="ECO:0000256" key="4">
    <source>
        <dbReference type="ARBA" id="ARBA00022679"/>
    </source>
</evidence>
<dbReference type="InterPro" id="IPR036890">
    <property type="entry name" value="HATPase_C_sf"/>
</dbReference>
<keyword evidence="5" id="KW-0418">Kinase</keyword>
<dbReference type="SMART" id="SM00342">
    <property type="entry name" value="HTH_ARAC"/>
    <property type="match status" value="1"/>
</dbReference>
<dbReference type="PANTHER" id="PTHR43547:SF2">
    <property type="entry name" value="HYBRID SIGNAL TRANSDUCTION HISTIDINE KINASE C"/>
    <property type="match status" value="1"/>
</dbReference>
<feature type="modified residue" description="4-aspartylphosphate" evidence="8">
    <location>
        <position position="1135"/>
    </location>
</feature>
<sequence>MWIATLAGLNRYDGHEIKSYISSQQRFNNVYLNRINKLSLQKTSIFMATQGGLAEFDLRTEKFITFEAKDASTKALITNSLSTILAWTDSLVWVIREGKVFLLQIDRSARQIKALKVNFPQTFVGTSLALDPSGNVWIGGNQGVFRISKQSKAIDLQPVLLQSADSQPIQKIESLHFQHNRFFVGGINRVWVCENPVFQANVLRGNVIPFASQKLSVSEELSVPVSSIVASQNRIWLGTPVGLLCLQAGEFVDLPALKTISSSHISHLLADASGCLWAGTYGGGVNLMDLNPKPFYTLNLSQFTNPAGTNPNYIRAILEDDLTGNLWIGTRNAGLIYHDFKQQKSTQYLHQSGNSNSLISNNIRSIAKDKKGRIWVGTEAGISLIENNRFQHLTHLPNTPNSLTNNVIYSLAVDVFGQVWAGSWANGLNRIIENNGTFDVERIYEGKNGISSSKVTFIYTDPLRPEVLVGTTKGLDHIFLQPNGHIARVLHYHGSASYAKSLSSNFIWPIVRSDERTFWVGTIGGGLNKVTLLGNGRYEAESFTTEDGLPSNDVEGLLLDNQGNLWLGGKGLSMLNPQTREFINFDLNDGLQGNVFKIGAATKGRDGKLYFGGVNGLNYFYPNQIKRSQFVPNVVVSDLWVNNKPFKELPASIANLNELNLNYLQNNFILKFSSLDFANSDKSRYRYQLLGFDKNWIETDSRNPQAAYSNLDYGEYTFQLLATNHDGVWLKKPTLLKIVVTPPWWKSILAQLLYLTLLVIFIWFIYQYQIRWFRLKNNLEIKEIEERKSEEIHQMRLQFFTNISHELRTPLSLILSPVEKLLHEPMSEESRTKYYQIIHRSSSRLLTLVNELMDFRKAEAGVTKLRASETFLNPFLTDICAEFEEVADEKNLNFQLKLPTQDLRLWIDRSIIEKILVNIISNAIKYTNAHKSILVETTTSSTPFFEHTHQIGVLQNTREYTWIRVLDNGMGIPSQDLEHVFDRYYRVTEAEKQKMLGSGIGLSLVRSLILLHRGVIKISSQLGHGTEFLVGIPVGSSHFKPEELLSVPDYQLDDSSIKALETKQSLEETFELISENQPKNDKSQIKKLLIVEDNDELRHFLADSFMGQYHVIEATDGLTGWNLAQEELPDLIISDIMMPQMDGVELCQRIKDNLDTSHTPVILLTAKTSDESKIAGSESGADAYLTKPFSFKLLQITINNLLESRRKLKELYAHDALVEAREVGTTRRDKEFIDLIIKVVEKNLDNTELEIEDIAREVGMSRSKLYTKIHSLTGQPVGDFVRKIRLKTAAKMIVCENVSITEVMERVGIQSQSYFTKAFKKEFGKTPTQYLHDFVVESEINKSV</sequence>
<evidence type="ECO:0000256" key="1">
    <source>
        <dbReference type="ARBA" id="ARBA00000085"/>
    </source>
</evidence>
<dbReference type="InterPro" id="IPR011006">
    <property type="entry name" value="CheY-like_superfamily"/>
</dbReference>
<dbReference type="InterPro" id="IPR015943">
    <property type="entry name" value="WD40/YVTN_repeat-like_dom_sf"/>
</dbReference>
<keyword evidence="4" id="KW-0808">Transferase</keyword>
<name>A0A4R4K5K3_9BACT</name>
<gene>
    <name evidence="12" type="ORF">EZE20_17790</name>
</gene>
<dbReference type="CDD" id="cd00075">
    <property type="entry name" value="HATPase"/>
    <property type="match status" value="1"/>
</dbReference>
<dbReference type="InterPro" id="IPR013783">
    <property type="entry name" value="Ig-like_fold"/>
</dbReference>
<evidence type="ECO:0000313" key="13">
    <source>
        <dbReference type="Proteomes" id="UP000295706"/>
    </source>
</evidence>
<proteinExistence type="predicted"/>
<dbReference type="GO" id="GO:0000155">
    <property type="term" value="F:phosphorelay sensor kinase activity"/>
    <property type="evidence" value="ECO:0007669"/>
    <property type="project" value="InterPro"/>
</dbReference>
<dbReference type="SUPFAM" id="SSF46689">
    <property type="entry name" value="Homeodomain-like"/>
    <property type="match status" value="1"/>
</dbReference>
<evidence type="ECO:0000259" key="10">
    <source>
        <dbReference type="PROSITE" id="PS50109"/>
    </source>
</evidence>
<dbReference type="OrthoDB" id="9797097at2"/>
<evidence type="ECO:0000256" key="5">
    <source>
        <dbReference type="ARBA" id="ARBA00022777"/>
    </source>
</evidence>
<feature type="domain" description="HTH araC/xylS-type" evidence="9">
    <location>
        <begin position="1234"/>
        <end position="1333"/>
    </location>
</feature>
<dbReference type="GO" id="GO:0043565">
    <property type="term" value="F:sequence-specific DNA binding"/>
    <property type="evidence" value="ECO:0007669"/>
    <property type="project" value="InterPro"/>
</dbReference>
<dbReference type="RefSeq" id="WP_132120147.1">
    <property type="nucleotide sequence ID" value="NZ_SMJU01000011.1"/>
</dbReference>
<dbReference type="InterPro" id="IPR001789">
    <property type="entry name" value="Sig_transdc_resp-reg_receiver"/>
</dbReference>